<reference evidence="2 3" key="1">
    <citation type="submission" date="2015-09" db="EMBL/GenBank/DDBJ databases">
        <title>Host preference determinants of Valsa canker pathogens revealed by comparative genomics.</title>
        <authorList>
            <person name="Yin Z."/>
            <person name="Huang L."/>
        </authorList>
    </citation>
    <scope>NUCLEOTIDE SEQUENCE [LARGE SCALE GENOMIC DNA]</scope>
    <source>
        <strain evidence="2 3">SXYLt</strain>
    </source>
</reference>
<feature type="compositionally biased region" description="Polar residues" evidence="1">
    <location>
        <begin position="362"/>
        <end position="373"/>
    </location>
</feature>
<dbReference type="EMBL" id="LKEB01000017">
    <property type="protein sequence ID" value="ROW13857.1"/>
    <property type="molecule type" value="Genomic_DNA"/>
</dbReference>
<dbReference type="OrthoDB" id="4366798at2759"/>
<feature type="compositionally biased region" description="Basic and acidic residues" evidence="1">
    <location>
        <begin position="313"/>
        <end position="322"/>
    </location>
</feature>
<evidence type="ECO:0000313" key="2">
    <source>
        <dbReference type="EMBL" id="ROW13857.1"/>
    </source>
</evidence>
<dbReference type="Proteomes" id="UP000285146">
    <property type="component" value="Unassembled WGS sequence"/>
</dbReference>
<keyword evidence="3" id="KW-1185">Reference proteome</keyword>
<dbReference type="InParanoid" id="A0A423XCY6"/>
<proteinExistence type="predicted"/>
<evidence type="ECO:0000313" key="3">
    <source>
        <dbReference type="Proteomes" id="UP000285146"/>
    </source>
</evidence>
<organism evidence="2 3">
    <name type="scientific">Cytospora leucostoma</name>
    <dbReference type="NCBI Taxonomy" id="1230097"/>
    <lineage>
        <taxon>Eukaryota</taxon>
        <taxon>Fungi</taxon>
        <taxon>Dikarya</taxon>
        <taxon>Ascomycota</taxon>
        <taxon>Pezizomycotina</taxon>
        <taxon>Sordariomycetes</taxon>
        <taxon>Sordariomycetidae</taxon>
        <taxon>Diaporthales</taxon>
        <taxon>Cytosporaceae</taxon>
        <taxon>Cytospora</taxon>
    </lineage>
</organism>
<feature type="compositionally biased region" description="Low complexity" evidence="1">
    <location>
        <begin position="180"/>
        <end position="218"/>
    </location>
</feature>
<protein>
    <submittedName>
        <fullName evidence="2">Uncharacterized protein</fullName>
    </submittedName>
</protein>
<feature type="compositionally biased region" description="Low complexity" evidence="1">
    <location>
        <begin position="299"/>
        <end position="308"/>
    </location>
</feature>
<feature type="compositionally biased region" description="Polar residues" evidence="1">
    <location>
        <begin position="252"/>
        <end position="265"/>
    </location>
</feature>
<gene>
    <name evidence="2" type="ORF">VPNG_03656</name>
</gene>
<feature type="region of interest" description="Disordered" evidence="1">
    <location>
        <begin position="172"/>
        <end position="455"/>
    </location>
</feature>
<sequence>MDGENPFIREHNLYWLENPHLEWPSWKFQMELDDIFTTLPQQFNTMTIPISDRDAFYKDAAGLSYIAKTRAEFLQLLAERRDVRYEETTRAWRRTLATLLGDPAWLDTQVHDGARFWSNTNRVATCQSFDSLVHFFAAFLGPPDPVFPEDNDHLITNPVSNNVASAQLIDAASQPTTPIRTSSSSAASSAHSRRSQNNTTNPTSSNSASAQPTNTASQPTTPMQRIPPPEQGRRRSSRLREKRESNEHRVGHSSSTAQKGATTTGPKRKRVPEESHEVQPIPSPGVSGPGPKRRKMDTTTRTQQTGSSSKRKREPEESHDVQPRPTQGGSKSGPKRRKSDTTTETSHVASASKRKRGPEDSYNFQPIRTQCGSESGPKRRKTDTTTKTPQAALGSKRKRGPDESHEVQPTSTPRARDTRLKRRKPKQSLQSTVSPGLTSTTPNAGDHHQQQSVEAPSIAPQITQAHQQPLPEENARLFQHGQRGEQAVDRAQGTANVVDGNTGLGVLVILARSDAVSDVLELNVTGGAEADGSVCTGYPDRVGCSWRPLLLSSRLQTRTGHGNGDKLLMLVILTGSGAASNAFDFSMRAKVQVPVILTRRSGAAGDDCRLPSLIWPRLSKVRQGAKADL</sequence>
<evidence type="ECO:0000256" key="1">
    <source>
        <dbReference type="SAM" id="MobiDB-lite"/>
    </source>
</evidence>
<name>A0A423XCY6_9PEZI</name>
<comment type="caution">
    <text evidence="2">The sequence shown here is derived from an EMBL/GenBank/DDBJ whole genome shotgun (WGS) entry which is preliminary data.</text>
</comment>
<feature type="compositionally biased region" description="Basic and acidic residues" evidence="1">
    <location>
        <begin position="238"/>
        <end position="250"/>
    </location>
</feature>
<accession>A0A423XCY6</accession>
<dbReference type="AlphaFoldDB" id="A0A423XCY6"/>
<feature type="compositionally biased region" description="Polar residues" evidence="1">
    <location>
        <begin position="427"/>
        <end position="443"/>
    </location>
</feature>